<dbReference type="Proteomes" id="UP001231649">
    <property type="component" value="Chromosome 11"/>
</dbReference>
<evidence type="ECO:0000313" key="1">
    <source>
        <dbReference type="EMBL" id="KAJ8733089.1"/>
    </source>
</evidence>
<name>A0ACC2R678_9NEOP</name>
<gene>
    <name evidence="1" type="ORF">PYW08_001387</name>
</gene>
<dbReference type="EMBL" id="CM056787">
    <property type="protein sequence ID" value="KAJ8733089.1"/>
    <property type="molecule type" value="Genomic_DNA"/>
</dbReference>
<keyword evidence="2" id="KW-1185">Reference proteome</keyword>
<comment type="caution">
    <text evidence="1">The sequence shown here is derived from an EMBL/GenBank/DDBJ whole genome shotgun (WGS) entry which is preliminary data.</text>
</comment>
<proteinExistence type="predicted"/>
<reference evidence="1" key="1">
    <citation type="submission" date="2023-03" db="EMBL/GenBank/DDBJ databases">
        <title>Chromosome-level genomes of two armyworms, Mythimna separata and Mythimna loreyi, provide insights into the biosynthesis and reception of sex pheromones.</title>
        <authorList>
            <person name="Zhao H."/>
        </authorList>
    </citation>
    <scope>NUCLEOTIDE SEQUENCE</scope>
    <source>
        <strain evidence="1">BeijingLab</strain>
    </source>
</reference>
<accession>A0ACC2R678</accession>
<sequence>MSKEFYFQKWKIGLENLKELVDKDIQYQVAKTHDPTLPQAVRRLTSILGEYIIIYNELIECFQQNLQVQKTAYYEKVVKAVVSRILELKAELEKLEGSRFQFIGHGLIQVHHTTCDIEMTAIPAGPGRPEDIQAELDNILARIKENNETLTFIVEEEDEKASVNLERWDSKVNIEETPKIKKVEIPEEKRKTREYVALIMAHEKTRQVARSVRYNKLKREMWEKELKGQLSPQAKYEVRVRSAELIHKVMRAYFVLKRERIKNCQRDQLLGINICDTKNLETQRIKVEEVFENRFNLQHDYEKEWLAHRENVKQEFLKNKRAELRDEFRDQIRDWFIEWFESVQFFHDIPKVGSAPIFRCEVPTPYEWLEENKALAAKKEEDSKKNAQDLKFEKKEAKRQAMLLKREEEMKLKAEAKLLKKMMKNPTMHPGYYFPVSKQTGQLLEVIEFYHRSWDFYDKSEALDVKAKYVPRIDVEDTIMEVKLEVLQEADEDMRQELRQLKEALKKDYEANEEEMPVNLMKPLKGERKKKKVKNDLSKQACEMTEELAKQGFILEYPRKNIQDFIGDANFGGEDLRSQILPAFPFNFEIRAYWWERCREVCLGFHKILVVGPQVCGKTTLVQALASINDAVLFQLDPYKIQGDTVTPEFLKRLVHMLVVCARALQPSVIHIKHIHKLFYAKIPPEEAEMNLPLLKNFLVQKLIKKFKKTDKITVIGTCTDPWLAKSSALLKQFPEVLLLPDCTYSLVVQMLKEWVIRHRVIPANFNVSNLAYVLHGYSFGYLKDALERFMTAERIVKIAAFGLSPVEVYDFILEDNKESKLEYDKYYKWYTEKTTAGIKEVQHLKEQKEFKDAVDKFEEKQKKKKGKSAPASGTASSTGLK</sequence>
<protein>
    <submittedName>
        <fullName evidence="1">Uncharacterized protein</fullName>
    </submittedName>
</protein>
<organism evidence="1 2">
    <name type="scientific">Mythimna loreyi</name>
    <dbReference type="NCBI Taxonomy" id="667449"/>
    <lineage>
        <taxon>Eukaryota</taxon>
        <taxon>Metazoa</taxon>
        <taxon>Ecdysozoa</taxon>
        <taxon>Arthropoda</taxon>
        <taxon>Hexapoda</taxon>
        <taxon>Insecta</taxon>
        <taxon>Pterygota</taxon>
        <taxon>Neoptera</taxon>
        <taxon>Endopterygota</taxon>
        <taxon>Lepidoptera</taxon>
        <taxon>Glossata</taxon>
        <taxon>Ditrysia</taxon>
        <taxon>Noctuoidea</taxon>
        <taxon>Noctuidae</taxon>
        <taxon>Noctuinae</taxon>
        <taxon>Hadenini</taxon>
        <taxon>Mythimna</taxon>
    </lineage>
</organism>
<evidence type="ECO:0000313" key="2">
    <source>
        <dbReference type="Proteomes" id="UP001231649"/>
    </source>
</evidence>